<accession>A0A1H3HC46</accession>
<dbReference type="RefSeq" id="WP_090246060.1">
    <property type="nucleotide sequence ID" value="NZ_FNOU01000017.1"/>
</dbReference>
<evidence type="ECO:0000256" key="2">
    <source>
        <dbReference type="SAM" id="MobiDB-lite"/>
    </source>
</evidence>
<keyword evidence="1" id="KW-0175">Coiled coil</keyword>
<evidence type="ECO:0000256" key="3">
    <source>
        <dbReference type="SAM" id="Phobius"/>
    </source>
</evidence>
<sequence length="1086" mass="117006">MAEDGTSVGKITLDLEVKADLEKQINNLANIVSRNLKASMEAGMKGLDGTLKKTMDKATKGMFSGMKQNLSKNLDGFNGLLKSRMRQVADNLKSGIKTSLAAFKDLKLPKMPKMSFPKSSDSAAPKQSNTSSVKTIRGPPAMDGKILNAQIETLAATLDNVNARIESQKTKLEQLRASYANTFDGPLKNTLNEQILKTEASMLKLIGQSDKLGFKLADLDAKAAQSSSGIYRAQNEIGKVDRKTKSANPRLNILSKMLRKVGRSAKSSSTNVNKFGKGVSGSLGQMFKWMIVLPAIAKAITALGKALWEALQTNSEFSASLNQIKTNLIVAFMPIYQAVLPAINALMSVLAKASAYLASFISALFGKTYDSSYQAAQSLVAAKAAMDAYGGAAEKAAKKQQELFVASFDELNKPNKITDDTDADDGFQMSGPMDQTNAALTAMADKFKNILSQLFKPFQEAWAAEGQNTINAIKYALNSVWELIKAIGRSFLEVWTNGTGTKFLILILQILQNIFNIIGSIAEAFRIAWETNHLGTQLVQTIFDMLINILTIIKLIGDAFLQVWNNGTGVWICTTILQILTNVFGVIGDIALSFANAWQTGDIGVQIIQGIMNIIGNLLALIRNISGAFREVWAEVGESVATTFFSIVNSVIGLLETLSAKLVEVWNNGGEHLIQGFSRLAAKIFEVAGIIFTEFIAPFADGLLNILAPAFSAVLDIAGYFLDGLTMLFNWLANEGKPVLQVVTDLVLGLGTAFGIVKLAQATWMAIQAVYGVVMGIATAVTTAFGVAMAFLTSPIGLVVLAIAAVIAIGVLLVQNWDWVCQKASEVGTWVSQKWQELKTNVCGAAEATKNWVAEKWNGMKQSAHDTMAQMFPEQVSAWDQLKEQCGGSANALKFVAQSAFDLIHNKLSEVANYVQSGFQNAWSNTFGAIGNFVKSTFDGIVNSIRSAVNSAISIANSAISAVNSMKVSVPKWVPGIGGKTYGTSIKTIPKLASGGYVGPNQPTLAMIGDNKTQGEVVAPEKKMLEMVLTALKMFQGTQSSDGASQQSRQPMQIIVKIGEETLINKIIRGINDESRRTGEPLIIQI</sequence>
<name>A0A1H3HC46_EUBBA</name>
<feature type="transmembrane region" description="Helical" evidence="3">
    <location>
        <begin position="739"/>
        <end position="757"/>
    </location>
</feature>
<organism evidence="4 5">
    <name type="scientific">Eubacterium barkeri</name>
    <name type="common">Clostridium barkeri</name>
    <dbReference type="NCBI Taxonomy" id="1528"/>
    <lineage>
        <taxon>Bacteria</taxon>
        <taxon>Bacillati</taxon>
        <taxon>Bacillota</taxon>
        <taxon>Clostridia</taxon>
        <taxon>Eubacteriales</taxon>
        <taxon>Eubacteriaceae</taxon>
        <taxon>Eubacterium</taxon>
    </lineage>
</organism>
<reference evidence="5" key="1">
    <citation type="submission" date="2016-10" db="EMBL/GenBank/DDBJ databases">
        <authorList>
            <person name="Varghese N."/>
            <person name="Submissions S."/>
        </authorList>
    </citation>
    <scope>NUCLEOTIDE SEQUENCE [LARGE SCALE GENOMIC DNA]</scope>
    <source>
        <strain evidence="5">VPI 5359</strain>
    </source>
</reference>
<dbReference type="Gene3D" id="1.20.120.20">
    <property type="entry name" value="Apolipoprotein"/>
    <property type="match status" value="1"/>
</dbReference>
<gene>
    <name evidence="4" type="ORF">SAMN04488579_11738</name>
</gene>
<feature type="transmembrane region" description="Helical" evidence="3">
    <location>
        <begin position="537"/>
        <end position="557"/>
    </location>
</feature>
<dbReference type="SUPFAM" id="SSF48371">
    <property type="entry name" value="ARM repeat"/>
    <property type="match status" value="1"/>
</dbReference>
<dbReference type="OrthoDB" id="90760at2"/>
<feature type="transmembrane region" description="Helical" evidence="3">
    <location>
        <begin position="769"/>
        <end position="790"/>
    </location>
</feature>
<feature type="transmembrane region" description="Helical" evidence="3">
    <location>
        <begin position="713"/>
        <end position="733"/>
    </location>
</feature>
<evidence type="ECO:0000256" key="1">
    <source>
        <dbReference type="SAM" id="Coils"/>
    </source>
</evidence>
<feature type="coiled-coil region" evidence="1">
    <location>
        <begin position="151"/>
        <end position="178"/>
    </location>
</feature>
<dbReference type="Proteomes" id="UP000199652">
    <property type="component" value="Unassembled WGS sequence"/>
</dbReference>
<dbReference type="STRING" id="1528.SAMN04488579_11738"/>
<dbReference type="AlphaFoldDB" id="A0A1H3HC46"/>
<dbReference type="EMBL" id="FNOU01000017">
    <property type="protein sequence ID" value="SDY13052.1"/>
    <property type="molecule type" value="Genomic_DNA"/>
</dbReference>
<feature type="transmembrane region" description="Helical" evidence="3">
    <location>
        <begin position="569"/>
        <end position="591"/>
    </location>
</feature>
<feature type="compositionally biased region" description="Polar residues" evidence="2">
    <location>
        <begin position="117"/>
        <end position="134"/>
    </location>
</feature>
<protein>
    <recommendedName>
        <fullName evidence="6">Phage-related protein</fullName>
    </recommendedName>
</protein>
<feature type="transmembrane region" description="Helical" evidence="3">
    <location>
        <begin position="603"/>
        <end position="622"/>
    </location>
</feature>
<feature type="transmembrane region" description="Helical" evidence="3">
    <location>
        <begin position="503"/>
        <end position="525"/>
    </location>
</feature>
<evidence type="ECO:0000313" key="4">
    <source>
        <dbReference type="EMBL" id="SDY13052.1"/>
    </source>
</evidence>
<evidence type="ECO:0008006" key="6">
    <source>
        <dbReference type="Google" id="ProtNLM"/>
    </source>
</evidence>
<dbReference type="InterPro" id="IPR016024">
    <property type="entry name" value="ARM-type_fold"/>
</dbReference>
<keyword evidence="5" id="KW-1185">Reference proteome</keyword>
<proteinExistence type="predicted"/>
<keyword evidence="3" id="KW-0472">Membrane</keyword>
<feature type="region of interest" description="Disordered" evidence="2">
    <location>
        <begin position="114"/>
        <end position="139"/>
    </location>
</feature>
<feature type="transmembrane region" description="Helical" evidence="3">
    <location>
        <begin position="328"/>
        <end position="351"/>
    </location>
</feature>
<keyword evidence="3" id="KW-0812">Transmembrane</keyword>
<keyword evidence="3" id="KW-1133">Transmembrane helix</keyword>
<evidence type="ECO:0000313" key="5">
    <source>
        <dbReference type="Proteomes" id="UP000199652"/>
    </source>
</evidence>
<feature type="transmembrane region" description="Helical" evidence="3">
    <location>
        <begin position="796"/>
        <end position="814"/>
    </location>
</feature>